<protein>
    <recommendedName>
        <fullName evidence="7">J domain-containing protein</fullName>
    </recommendedName>
</protein>
<feature type="domain" description="SAP" evidence="4">
    <location>
        <begin position="242"/>
        <end position="276"/>
    </location>
</feature>
<evidence type="ECO:0000313" key="5">
    <source>
        <dbReference type="EMBL" id="CAH0371199.1"/>
    </source>
</evidence>
<dbReference type="PANTHER" id="PTHR44360">
    <property type="entry name" value="DNAJ HOMOLOG SUBFAMILY B MEMBER 9"/>
    <property type="match status" value="1"/>
</dbReference>
<dbReference type="GO" id="GO:0051087">
    <property type="term" value="F:protein-folding chaperone binding"/>
    <property type="evidence" value="ECO:0007669"/>
    <property type="project" value="TreeGrafter"/>
</dbReference>
<evidence type="ECO:0000259" key="3">
    <source>
        <dbReference type="PROSITE" id="PS50076"/>
    </source>
</evidence>
<dbReference type="Proteomes" id="UP000789595">
    <property type="component" value="Unassembled WGS sequence"/>
</dbReference>
<dbReference type="InterPro" id="IPR001623">
    <property type="entry name" value="DnaJ_domain"/>
</dbReference>
<feature type="domain" description="J" evidence="3">
    <location>
        <begin position="77"/>
        <end position="139"/>
    </location>
</feature>
<gene>
    <name evidence="5" type="ORF">PECAL_3P11290</name>
</gene>
<keyword evidence="6" id="KW-1185">Reference proteome</keyword>
<proteinExistence type="predicted"/>
<accession>A0A8J2WXA2</accession>
<sequence length="493" mass="53984">MQADTVEALWARALELSEDGSVHEAVLTFEQAAQLLEKQKDQAMRTKGAERVLKLLEELIAKLGREIESHLNYLRGNLWAALDLAPGAASGDVTRAYKKLALKYHPDKSRVSPKIFTIVGRAREVLGDVDRRKYYTPERDAAGWRQYRREHADEFRVVATPAPRRRRAGDMTGSAPADHDRRRDDADAARRRRPSADDAKKSSAAAAKTRYGSQRDGPGAAAARAFATGTKERAEPLSEDRVRRMNIGELKASLRRSGLPATGERRDLERDVLRAAGLRPKTPVPKHVVAAQLRAASPASRARRAAQIPEDVLRDLLREEGVAVDGDLVQAAVDAFGDDKADEDSFFDDRSDGPGPEPGVAFARPASPDSEDNDRRPRDPRDDRSERAVYEPASDTERRPRDPRFVRPHASSSSSDSDDSGILPGAAPARGGFVGALRGRTSQHNLGDLGPTHVAGAAPGVQDEVEFWLDGAARARTPRVPEPPPEGAWFWGN</sequence>
<dbReference type="InterPro" id="IPR003034">
    <property type="entry name" value="SAP_dom"/>
</dbReference>
<feature type="compositionally biased region" description="Basic and acidic residues" evidence="2">
    <location>
        <begin position="373"/>
        <end position="405"/>
    </location>
</feature>
<dbReference type="OrthoDB" id="10250354at2759"/>
<dbReference type="CDD" id="cd06257">
    <property type="entry name" value="DnaJ"/>
    <property type="match status" value="1"/>
</dbReference>
<feature type="compositionally biased region" description="Basic and acidic residues" evidence="2">
    <location>
        <begin position="177"/>
        <end position="201"/>
    </location>
</feature>
<reference evidence="5" key="1">
    <citation type="submission" date="2021-11" db="EMBL/GenBank/DDBJ databases">
        <authorList>
            <consortium name="Genoscope - CEA"/>
            <person name="William W."/>
        </authorList>
    </citation>
    <scope>NUCLEOTIDE SEQUENCE</scope>
</reference>
<dbReference type="InterPro" id="IPR051948">
    <property type="entry name" value="Hsp70_co-chaperone_J-domain"/>
</dbReference>
<dbReference type="Gene3D" id="1.10.287.110">
    <property type="entry name" value="DnaJ domain"/>
    <property type="match status" value="1"/>
</dbReference>
<dbReference type="PANTHER" id="PTHR44360:SF1">
    <property type="entry name" value="DNAJ HOMOLOG SUBFAMILY B MEMBER 9"/>
    <property type="match status" value="1"/>
</dbReference>
<evidence type="ECO:0000256" key="2">
    <source>
        <dbReference type="SAM" id="MobiDB-lite"/>
    </source>
</evidence>
<evidence type="ECO:0000256" key="1">
    <source>
        <dbReference type="ARBA" id="ARBA00023186"/>
    </source>
</evidence>
<dbReference type="PROSITE" id="PS50076">
    <property type="entry name" value="DNAJ_2"/>
    <property type="match status" value="1"/>
</dbReference>
<comment type="caution">
    <text evidence="5">The sequence shown here is derived from an EMBL/GenBank/DDBJ whole genome shotgun (WGS) entry which is preliminary data.</text>
</comment>
<dbReference type="InterPro" id="IPR036869">
    <property type="entry name" value="J_dom_sf"/>
</dbReference>
<feature type="region of interest" description="Disordered" evidence="2">
    <location>
        <begin position="340"/>
        <end position="436"/>
    </location>
</feature>
<dbReference type="EMBL" id="CAKKNE010000003">
    <property type="protein sequence ID" value="CAH0371199.1"/>
    <property type="molecule type" value="Genomic_DNA"/>
</dbReference>
<organism evidence="5 6">
    <name type="scientific">Pelagomonas calceolata</name>
    <dbReference type="NCBI Taxonomy" id="35677"/>
    <lineage>
        <taxon>Eukaryota</taxon>
        <taxon>Sar</taxon>
        <taxon>Stramenopiles</taxon>
        <taxon>Ochrophyta</taxon>
        <taxon>Pelagophyceae</taxon>
        <taxon>Pelagomonadales</taxon>
        <taxon>Pelagomonadaceae</taxon>
        <taxon>Pelagomonas</taxon>
    </lineage>
</organism>
<evidence type="ECO:0000259" key="4">
    <source>
        <dbReference type="PROSITE" id="PS50800"/>
    </source>
</evidence>
<dbReference type="SMART" id="SM00271">
    <property type="entry name" value="DnaJ"/>
    <property type="match status" value="1"/>
</dbReference>
<dbReference type="GO" id="GO:0051787">
    <property type="term" value="F:misfolded protein binding"/>
    <property type="evidence" value="ECO:0007669"/>
    <property type="project" value="TreeGrafter"/>
</dbReference>
<dbReference type="AlphaFoldDB" id="A0A8J2WXA2"/>
<keyword evidence="1" id="KW-0143">Chaperone</keyword>
<dbReference type="PROSITE" id="PS50800">
    <property type="entry name" value="SAP"/>
    <property type="match status" value="1"/>
</dbReference>
<name>A0A8J2WXA2_9STRA</name>
<dbReference type="SUPFAM" id="SSF46565">
    <property type="entry name" value="Chaperone J-domain"/>
    <property type="match status" value="1"/>
</dbReference>
<feature type="region of interest" description="Disordered" evidence="2">
    <location>
        <begin position="155"/>
        <end position="236"/>
    </location>
</feature>
<dbReference type="GO" id="GO:0005783">
    <property type="term" value="C:endoplasmic reticulum"/>
    <property type="evidence" value="ECO:0007669"/>
    <property type="project" value="TreeGrafter"/>
</dbReference>
<evidence type="ECO:0000313" key="6">
    <source>
        <dbReference type="Proteomes" id="UP000789595"/>
    </source>
</evidence>
<dbReference type="GO" id="GO:0036503">
    <property type="term" value="P:ERAD pathway"/>
    <property type="evidence" value="ECO:0007669"/>
    <property type="project" value="TreeGrafter"/>
</dbReference>
<evidence type="ECO:0008006" key="7">
    <source>
        <dbReference type="Google" id="ProtNLM"/>
    </source>
</evidence>
<dbReference type="Pfam" id="PF00226">
    <property type="entry name" value="DnaJ"/>
    <property type="match status" value="1"/>
</dbReference>